<evidence type="ECO:0000313" key="6">
    <source>
        <dbReference type="EMBL" id="EAR14595.1"/>
    </source>
</evidence>
<evidence type="ECO:0000259" key="5">
    <source>
        <dbReference type="Pfam" id="PF21546"/>
    </source>
</evidence>
<dbReference type="InterPro" id="IPR050406">
    <property type="entry name" value="FGGY_Carb_Kinase"/>
</dbReference>
<dbReference type="SUPFAM" id="SSF53067">
    <property type="entry name" value="Actin-like ATPase domain"/>
    <property type="match status" value="1"/>
</dbReference>
<dbReference type="OrthoDB" id="9786272at2"/>
<evidence type="ECO:0000256" key="3">
    <source>
        <dbReference type="ARBA" id="ARBA00022777"/>
    </source>
</evidence>
<dbReference type="Pfam" id="PF21546">
    <property type="entry name" value="FGGY_C_2"/>
    <property type="match status" value="1"/>
</dbReference>
<evidence type="ECO:0000259" key="4">
    <source>
        <dbReference type="Pfam" id="PF00370"/>
    </source>
</evidence>
<name>A4CNX8_ROBBH</name>
<dbReference type="InterPro" id="IPR018484">
    <property type="entry name" value="FGGY_N"/>
</dbReference>
<evidence type="ECO:0000256" key="2">
    <source>
        <dbReference type="ARBA" id="ARBA00022679"/>
    </source>
</evidence>
<dbReference type="eggNOG" id="COG1070">
    <property type="taxonomic scope" value="Bacteria"/>
</dbReference>
<dbReference type="Pfam" id="PF00370">
    <property type="entry name" value="FGGY_N"/>
    <property type="match status" value="1"/>
</dbReference>
<evidence type="ECO:0000256" key="1">
    <source>
        <dbReference type="ARBA" id="ARBA00009156"/>
    </source>
</evidence>
<sequence>MERTLTAVFDIGKTNKKFFLFDPEFREVYRQYERLPLTADEDGHPAEDLEALVAWMRRVLVDALKSGKPIGTLNFSSYGASLVHLDGDGRVLTPLYNYTRPMPAEIEDAFYAAYGPEDVFGRITGTSRSGMLNSGLQLYWLKQARPGVFKRIRHSLHLPQYLSYVFTGRLLSEYTSIGCHTALWDYENQAYHPWVRNEKIDRLLPPIVPADAISTGEVAGHTLRIGPGIHDSSAALLPYLESIRKPFILLSTGTWSIALNAFTDGRPGAGDRDRDCIHYMRIDGRPVKASRLFLGNEFGVQLDALSRHYGVPRDRYREVTFDRNLYRQIRNAFVPAFRWTSLDTRNCPPATRWPHQTYEAAYHQLVYELCLLQEAHIRHIVGDSGIKRLYIDGGFSDNEVFVETLAQRIQPMRIRTTDASLGSALGAALAVSGKGIPKGFLKHHYALKKHKPLILS</sequence>
<keyword evidence="3" id="KW-0418">Kinase</keyword>
<dbReference type="InterPro" id="IPR043129">
    <property type="entry name" value="ATPase_NBD"/>
</dbReference>
<comment type="similarity">
    <text evidence="1">Belongs to the FGGY kinase family.</text>
</comment>
<reference evidence="6 7" key="1">
    <citation type="journal article" date="2009" name="J. Bacteriol.">
        <title>Complete genome sequence of Robiginitalea biformata HTCC2501.</title>
        <authorList>
            <person name="Oh H.M."/>
            <person name="Giovannoni S.J."/>
            <person name="Lee K."/>
            <person name="Ferriera S."/>
            <person name="Johnson J."/>
            <person name="Cho J.C."/>
        </authorList>
    </citation>
    <scope>NUCLEOTIDE SEQUENCE [LARGE SCALE GENOMIC DNA]</scope>
    <source>
        <strain evidence="7">ATCC BAA-864 / HTCC2501 / KCTC 12146</strain>
    </source>
</reference>
<dbReference type="RefSeq" id="WP_015755383.1">
    <property type="nucleotide sequence ID" value="NC_013222.1"/>
</dbReference>
<dbReference type="GO" id="GO:0016301">
    <property type="term" value="F:kinase activity"/>
    <property type="evidence" value="ECO:0007669"/>
    <property type="project" value="UniProtKB-KW"/>
</dbReference>
<dbReference type="GO" id="GO:0005975">
    <property type="term" value="P:carbohydrate metabolic process"/>
    <property type="evidence" value="ECO:0007669"/>
    <property type="project" value="InterPro"/>
</dbReference>
<feature type="domain" description="Carbohydrate kinase FGGY C-terminal" evidence="5">
    <location>
        <begin position="245"/>
        <end position="432"/>
    </location>
</feature>
<dbReference type="Proteomes" id="UP000009049">
    <property type="component" value="Chromosome"/>
</dbReference>
<organism evidence="6 7">
    <name type="scientific">Robiginitalea biformata (strain ATCC BAA-864 / DSM 15991 / KCTC 12146 / HTCC2501)</name>
    <dbReference type="NCBI Taxonomy" id="313596"/>
    <lineage>
        <taxon>Bacteria</taxon>
        <taxon>Pseudomonadati</taxon>
        <taxon>Bacteroidota</taxon>
        <taxon>Flavobacteriia</taxon>
        <taxon>Flavobacteriales</taxon>
        <taxon>Flavobacteriaceae</taxon>
        <taxon>Robiginitalea</taxon>
    </lineage>
</organism>
<dbReference type="HOGENOM" id="CLU_034535_0_0_10"/>
<dbReference type="InterPro" id="IPR049382">
    <property type="entry name" value="FGGY_C_2"/>
</dbReference>
<dbReference type="CDD" id="cd07772">
    <property type="entry name" value="ASKHA_NBD_FGGY_NaCK-like"/>
    <property type="match status" value="1"/>
</dbReference>
<keyword evidence="7" id="KW-1185">Reference proteome</keyword>
<dbReference type="EMBL" id="CP001712">
    <property type="protein sequence ID" value="EAR14595.1"/>
    <property type="molecule type" value="Genomic_DNA"/>
</dbReference>
<protein>
    <recommendedName>
        <fullName evidence="8">Carbohydrate kinase</fullName>
    </recommendedName>
</protein>
<feature type="domain" description="Carbohydrate kinase FGGY N-terminal" evidence="4">
    <location>
        <begin position="8"/>
        <end position="213"/>
    </location>
</feature>
<dbReference type="PANTHER" id="PTHR43095">
    <property type="entry name" value="SUGAR KINASE"/>
    <property type="match status" value="1"/>
</dbReference>
<accession>A4CNX8</accession>
<dbReference type="AlphaFoldDB" id="A4CNX8"/>
<keyword evidence="2" id="KW-0808">Transferase</keyword>
<dbReference type="KEGG" id="rbi:RB2501_00926"/>
<evidence type="ECO:0008006" key="8">
    <source>
        <dbReference type="Google" id="ProtNLM"/>
    </source>
</evidence>
<gene>
    <name evidence="6" type="ordered locus">RB2501_00926</name>
</gene>
<proteinExistence type="inferred from homology"/>
<dbReference type="STRING" id="313596.RB2501_00926"/>
<dbReference type="Gene3D" id="3.30.420.40">
    <property type="match status" value="2"/>
</dbReference>
<evidence type="ECO:0000313" key="7">
    <source>
        <dbReference type="Proteomes" id="UP000009049"/>
    </source>
</evidence>